<dbReference type="PANTHER" id="PTHR34216">
    <property type="match status" value="1"/>
</dbReference>
<evidence type="ECO:0000259" key="3">
    <source>
        <dbReference type="PROSITE" id="PS51677"/>
    </source>
</evidence>
<proteinExistence type="predicted"/>
<dbReference type="InterPro" id="IPR002509">
    <property type="entry name" value="NODB_dom"/>
</dbReference>
<dbReference type="Pfam" id="PF01522">
    <property type="entry name" value="Polysacc_deac_1"/>
    <property type="match status" value="1"/>
</dbReference>
<evidence type="ECO:0000313" key="4">
    <source>
        <dbReference type="EMBL" id="GIE06632.1"/>
    </source>
</evidence>
<reference evidence="4 5" key="1">
    <citation type="submission" date="2021-01" db="EMBL/GenBank/DDBJ databases">
        <title>Whole genome shotgun sequence of Actinoplanes durhamensis NBRC 14914.</title>
        <authorList>
            <person name="Komaki H."/>
            <person name="Tamura T."/>
        </authorList>
    </citation>
    <scope>NUCLEOTIDE SEQUENCE [LARGE SCALE GENOMIC DNA]</scope>
    <source>
        <strain evidence="4 5">NBRC 14914</strain>
    </source>
</reference>
<evidence type="ECO:0000256" key="2">
    <source>
        <dbReference type="ARBA" id="ARBA00022729"/>
    </source>
</evidence>
<dbReference type="EMBL" id="BOML01000065">
    <property type="protein sequence ID" value="GIE06632.1"/>
    <property type="molecule type" value="Genomic_DNA"/>
</dbReference>
<accession>A0ABQ3Z9X4</accession>
<feature type="domain" description="NodB homology" evidence="3">
    <location>
        <begin position="6"/>
        <end position="240"/>
    </location>
</feature>
<evidence type="ECO:0000256" key="1">
    <source>
        <dbReference type="ARBA" id="ARBA00004613"/>
    </source>
</evidence>
<dbReference type="PANTHER" id="PTHR34216:SF3">
    <property type="entry name" value="POLY-BETA-1,6-N-ACETYL-D-GLUCOSAMINE N-DEACETYLASE"/>
    <property type="match status" value="1"/>
</dbReference>
<dbReference type="RefSeq" id="WP_203734489.1">
    <property type="nucleotide sequence ID" value="NZ_BAAATX010000020.1"/>
</dbReference>
<comment type="subcellular location">
    <subcellularLocation>
        <location evidence="1">Secreted</location>
    </subcellularLocation>
</comment>
<dbReference type="InterPro" id="IPR051398">
    <property type="entry name" value="Polysacch_Deacetylase"/>
</dbReference>
<organism evidence="4 5">
    <name type="scientific">Paractinoplanes durhamensis</name>
    <dbReference type="NCBI Taxonomy" id="113563"/>
    <lineage>
        <taxon>Bacteria</taxon>
        <taxon>Bacillati</taxon>
        <taxon>Actinomycetota</taxon>
        <taxon>Actinomycetes</taxon>
        <taxon>Micromonosporales</taxon>
        <taxon>Micromonosporaceae</taxon>
        <taxon>Paractinoplanes</taxon>
    </lineage>
</organism>
<dbReference type="PROSITE" id="PS51677">
    <property type="entry name" value="NODB"/>
    <property type="match status" value="1"/>
</dbReference>
<dbReference type="Proteomes" id="UP000637628">
    <property type="component" value="Unassembled WGS sequence"/>
</dbReference>
<dbReference type="SUPFAM" id="SSF88713">
    <property type="entry name" value="Glycoside hydrolase/deacetylase"/>
    <property type="match status" value="1"/>
</dbReference>
<comment type="caution">
    <text evidence="4">The sequence shown here is derived from an EMBL/GenBank/DDBJ whole genome shotgun (WGS) entry which is preliminary data.</text>
</comment>
<name>A0ABQ3Z9X4_9ACTN</name>
<keyword evidence="5" id="KW-1185">Reference proteome</keyword>
<evidence type="ECO:0000313" key="5">
    <source>
        <dbReference type="Proteomes" id="UP000637628"/>
    </source>
</evidence>
<protein>
    <submittedName>
        <fullName evidence="4">Endo-1,4-beta-xylanase</fullName>
    </submittedName>
</protein>
<dbReference type="CDD" id="cd10967">
    <property type="entry name" value="CE4_GLA_like_6s"/>
    <property type="match status" value="1"/>
</dbReference>
<dbReference type="InterPro" id="IPR011330">
    <property type="entry name" value="Glyco_hydro/deAcase_b/a-brl"/>
</dbReference>
<dbReference type="Gene3D" id="3.20.20.370">
    <property type="entry name" value="Glycoside hydrolase/deacetylase"/>
    <property type="match status" value="1"/>
</dbReference>
<keyword evidence="2" id="KW-0732">Signal</keyword>
<sequence length="240" mass="27302">MTSPAELIVTTSWDDGHRLDPRLAELLDRYRVPGTFYIAPRNIEFDPADRLPAAGIRELATRHEIGGHTLTHPRLPLIADRAAREDIRAGKIELEDMIGDAIESFCYPRGEYDERHTAMVRDCGFALARTVRRHTLNPGKPFESGTTVNAYAHRVDGLVALRMARFRPRATSRLFRHWDDLAKAWFDTFLEQGGVFHLWGHSWEVDARGDWERLERVLDYIGNRPGVRYVTNGELAGAGV</sequence>
<gene>
    <name evidence="4" type="ORF">Adu01nite_79820</name>
</gene>